<protein>
    <submittedName>
        <fullName evidence="14">Cytochrome c, mono-and diheme variants</fullName>
    </submittedName>
</protein>
<dbReference type="Proteomes" id="UP000199002">
    <property type="component" value="Unassembled WGS sequence"/>
</dbReference>
<evidence type="ECO:0000313" key="15">
    <source>
        <dbReference type="Proteomes" id="UP000199002"/>
    </source>
</evidence>
<dbReference type="AlphaFoldDB" id="A0A1H4B218"/>
<evidence type="ECO:0000256" key="10">
    <source>
        <dbReference type="PIRSR" id="PIRSR000018-51"/>
    </source>
</evidence>
<feature type="domain" description="Cytochrome c" evidence="13">
    <location>
        <begin position="324"/>
        <end position="410"/>
    </location>
</feature>
<evidence type="ECO:0000313" key="14">
    <source>
        <dbReference type="EMBL" id="SEA42136.1"/>
    </source>
</evidence>
<feature type="domain" description="Cytochrome c" evidence="13">
    <location>
        <begin position="182"/>
        <end position="291"/>
    </location>
</feature>
<sequence length="469" mass="49783">MHSTLLRRWAGLGAVLCLSLIALDTLAQTPAAAPTNLIERGRYLATAGDCIACHTAPGGAAMAGGLAIATPLGAIYSTNITPSQTMGIGHYTLEQFTAALRHGRRADGAHLYPAMPYTAYAKVTDEDMAALYAYFMQGVKPVDSAPPATALPFPFNIRASMAAWNTLFHDPTPFRGSAQQPPEWNRGAYLVQGLAHCSTCHTPRNTFMAENMKRALGGGEVGPWHAPNISSDPQSGIGQWSAEELVRYLRVGHAAGKDTAAGPMAEAVDHSLSQLTDADLHAMAAYLKTTAPVADTAAQQPAFSWGKASDQLASIRGVALPKDLGTMTGPQLYDAYCASCHQAQAQGSFDGKLPALFHNSTLGRNSTNNLVLAILQGVPRHGRDTIMPAFARELSDPQIATLGNYLLKEYGNPNAQVTERQVAQLRGNAQDHKLLLLARVGLAAGALVVLLFLGWAVSRSRGRRSGGPR</sequence>
<dbReference type="STRING" id="592050.SAMN05421875_11269"/>
<keyword evidence="7 10" id="KW-0408">Iron</keyword>
<feature type="binding site" description="covalent" evidence="9">
    <location>
        <position position="337"/>
    </location>
    <ligand>
        <name>heme c</name>
        <dbReference type="ChEBI" id="CHEBI:61717"/>
        <label>3</label>
    </ligand>
</feature>
<dbReference type="GO" id="GO:0005506">
    <property type="term" value="F:iron ion binding"/>
    <property type="evidence" value="ECO:0007669"/>
    <property type="project" value="InterPro"/>
</dbReference>
<dbReference type="GO" id="GO:0005886">
    <property type="term" value="C:plasma membrane"/>
    <property type="evidence" value="ECO:0007669"/>
    <property type="project" value="UniProtKB-SubCell"/>
</dbReference>
<dbReference type="Gene3D" id="1.10.760.10">
    <property type="entry name" value="Cytochrome c-like domain"/>
    <property type="match status" value="3"/>
</dbReference>
<evidence type="ECO:0000256" key="1">
    <source>
        <dbReference type="ARBA" id="ARBA00004236"/>
    </source>
</evidence>
<evidence type="ECO:0000256" key="2">
    <source>
        <dbReference type="ARBA" id="ARBA00022475"/>
    </source>
</evidence>
<accession>A0A1H4B218</accession>
<keyword evidence="6" id="KW-0677">Repeat</keyword>
<feature type="binding site" description="axial binding residue" evidence="10">
    <location>
        <position position="201"/>
    </location>
    <ligand>
        <name>heme c</name>
        <dbReference type="ChEBI" id="CHEBI:61717"/>
        <label>2</label>
    </ligand>
    <ligandPart>
        <name>Fe</name>
        <dbReference type="ChEBI" id="CHEBI:18248"/>
    </ligandPart>
</feature>
<evidence type="ECO:0000259" key="13">
    <source>
        <dbReference type="PROSITE" id="PS51007"/>
    </source>
</evidence>
<name>A0A1H4B218_9BURK</name>
<feature type="transmembrane region" description="Helical" evidence="11">
    <location>
        <begin position="434"/>
        <end position="457"/>
    </location>
</feature>
<comment type="subcellular location">
    <subcellularLocation>
        <location evidence="1">Cell membrane</location>
    </subcellularLocation>
</comment>
<organism evidence="14 15">
    <name type="scientific">Acidovorax soli</name>
    <dbReference type="NCBI Taxonomy" id="592050"/>
    <lineage>
        <taxon>Bacteria</taxon>
        <taxon>Pseudomonadati</taxon>
        <taxon>Pseudomonadota</taxon>
        <taxon>Betaproteobacteria</taxon>
        <taxon>Burkholderiales</taxon>
        <taxon>Comamonadaceae</taxon>
        <taxon>Acidovorax</taxon>
    </lineage>
</organism>
<dbReference type="InterPro" id="IPR036909">
    <property type="entry name" value="Cyt_c-like_dom_sf"/>
</dbReference>
<feature type="signal peptide" evidence="12">
    <location>
        <begin position="1"/>
        <end position="27"/>
    </location>
</feature>
<dbReference type="GO" id="GO:0020037">
    <property type="term" value="F:heme binding"/>
    <property type="evidence" value="ECO:0007669"/>
    <property type="project" value="InterPro"/>
</dbReference>
<evidence type="ECO:0000256" key="4">
    <source>
        <dbReference type="ARBA" id="ARBA00022723"/>
    </source>
</evidence>
<dbReference type="GO" id="GO:0016614">
    <property type="term" value="F:oxidoreductase activity, acting on CH-OH group of donors"/>
    <property type="evidence" value="ECO:0007669"/>
    <property type="project" value="InterPro"/>
</dbReference>
<keyword evidence="2" id="KW-1003">Cell membrane</keyword>
<feature type="binding site" description="axial binding residue" evidence="10">
    <location>
        <position position="341"/>
    </location>
    <ligand>
        <name>heme c</name>
        <dbReference type="ChEBI" id="CHEBI:61717"/>
        <label>3</label>
    </ligand>
    <ligandPart>
        <name>Fe</name>
        <dbReference type="ChEBI" id="CHEBI:18248"/>
    </ligandPart>
</feature>
<dbReference type="EMBL" id="FNQJ01000012">
    <property type="protein sequence ID" value="SEA42136.1"/>
    <property type="molecule type" value="Genomic_DNA"/>
</dbReference>
<proteinExistence type="predicted"/>
<dbReference type="Pfam" id="PF13442">
    <property type="entry name" value="Cytochrome_CBB3"/>
    <property type="match status" value="1"/>
</dbReference>
<keyword evidence="15" id="KW-1185">Reference proteome</keyword>
<feature type="binding site" description="covalent" evidence="9">
    <location>
        <position position="197"/>
    </location>
    <ligand>
        <name>heme c</name>
        <dbReference type="ChEBI" id="CHEBI:61717"/>
        <label>2</label>
    </ligand>
</feature>
<keyword evidence="11" id="KW-0812">Transmembrane</keyword>
<keyword evidence="11" id="KW-1133">Transmembrane helix</keyword>
<feature type="binding site" description="covalent" evidence="9">
    <location>
        <position position="200"/>
    </location>
    <ligand>
        <name>heme c</name>
        <dbReference type="ChEBI" id="CHEBI:61717"/>
        <label>2</label>
    </ligand>
</feature>
<dbReference type="SUPFAM" id="SSF46626">
    <property type="entry name" value="Cytochrome c"/>
    <property type="match status" value="3"/>
</dbReference>
<reference evidence="15" key="1">
    <citation type="submission" date="2016-10" db="EMBL/GenBank/DDBJ databases">
        <authorList>
            <person name="Varghese N."/>
            <person name="Submissions S."/>
        </authorList>
    </citation>
    <scope>NUCLEOTIDE SEQUENCE [LARGE SCALE GENOMIC DNA]</scope>
    <source>
        <strain evidence="15">DSM 25157</strain>
    </source>
</reference>
<dbReference type="PANTHER" id="PTHR35008:SF8">
    <property type="entry name" value="ALCOHOL DEHYDROGENASE CYTOCHROME C SUBUNIT"/>
    <property type="match status" value="1"/>
</dbReference>
<feature type="binding site" description="axial binding residue" evidence="10">
    <location>
        <position position="54"/>
    </location>
    <ligand>
        <name>heme c</name>
        <dbReference type="ChEBI" id="CHEBI:61717"/>
        <label>1</label>
    </ligand>
    <ligandPart>
        <name>Fe</name>
        <dbReference type="ChEBI" id="CHEBI:18248"/>
    </ligandPart>
</feature>
<dbReference type="RefSeq" id="WP_092698219.1">
    <property type="nucleotide sequence ID" value="NZ_CAXIQL010000074.1"/>
</dbReference>
<keyword evidence="5 12" id="KW-0732">Signal</keyword>
<evidence type="ECO:0000256" key="12">
    <source>
        <dbReference type="SAM" id="SignalP"/>
    </source>
</evidence>
<dbReference type="GeneID" id="34231590"/>
<feature type="binding site" description="covalent" evidence="9">
    <location>
        <position position="340"/>
    </location>
    <ligand>
        <name>heme c</name>
        <dbReference type="ChEBI" id="CHEBI:61717"/>
        <label>3</label>
    </ligand>
</feature>
<dbReference type="InterPro" id="IPR051459">
    <property type="entry name" value="Cytochrome_c-type_DH"/>
</dbReference>
<dbReference type="GO" id="GO:0009055">
    <property type="term" value="F:electron transfer activity"/>
    <property type="evidence" value="ECO:0007669"/>
    <property type="project" value="InterPro"/>
</dbReference>
<dbReference type="PIRSF" id="PIRSF000018">
    <property type="entry name" value="Mb_ADH_cyt_c"/>
    <property type="match status" value="1"/>
</dbReference>
<keyword evidence="8 11" id="KW-0472">Membrane</keyword>
<feature type="binding site" description="covalent" evidence="9">
    <location>
        <position position="50"/>
    </location>
    <ligand>
        <name>heme c</name>
        <dbReference type="ChEBI" id="CHEBI:61717"/>
        <label>1</label>
    </ligand>
</feature>
<dbReference type="Pfam" id="PF00034">
    <property type="entry name" value="Cytochrom_C"/>
    <property type="match status" value="2"/>
</dbReference>
<keyword evidence="4 10" id="KW-0479">Metal-binding</keyword>
<keyword evidence="3 9" id="KW-0349">Heme</keyword>
<dbReference type="PANTHER" id="PTHR35008">
    <property type="entry name" value="BLL4482 PROTEIN-RELATED"/>
    <property type="match status" value="1"/>
</dbReference>
<evidence type="ECO:0000256" key="11">
    <source>
        <dbReference type="SAM" id="Phobius"/>
    </source>
</evidence>
<feature type="domain" description="Cytochrome c" evidence="13">
    <location>
        <begin position="36"/>
        <end position="139"/>
    </location>
</feature>
<evidence type="ECO:0000256" key="9">
    <source>
        <dbReference type="PIRSR" id="PIRSR000018-50"/>
    </source>
</evidence>
<dbReference type="InterPro" id="IPR009056">
    <property type="entry name" value="Cyt_c-like_dom"/>
</dbReference>
<dbReference type="InterPro" id="IPR014353">
    <property type="entry name" value="Membr-bd_ADH_cyt_c"/>
</dbReference>
<evidence type="ECO:0000256" key="8">
    <source>
        <dbReference type="ARBA" id="ARBA00023136"/>
    </source>
</evidence>
<evidence type="ECO:0000256" key="7">
    <source>
        <dbReference type="ARBA" id="ARBA00023004"/>
    </source>
</evidence>
<dbReference type="PROSITE" id="PS51007">
    <property type="entry name" value="CYTC"/>
    <property type="match status" value="3"/>
</dbReference>
<evidence type="ECO:0000256" key="5">
    <source>
        <dbReference type="ARBA" id="ARBA00022729"/>
    </source>
</evidence>
<evidence type="ECO:0000256" key="6">
    <source>
        <dbReference type="ARBA" id="ARBA00022737"/>
    </source>
</evidence>
<gene>
    <name evidence="14" type="ORF">SAMN05421875_11269</name>
</gene>
<comment type="cofactor">
    <cofactor evidence="9">
        <name>heme c</name>
        <dbReference type="ChEBI" id="CHEBI:61717"/>
    </cofactor>
    <text evidence="9">Binds 3 heme c groups covalently per subunit.</text>
</comment>
<feature type="chain" id="PRO_5011719700" evidence="12">
    <location>
        <begin position="28"/>
        <end position="469"/>
    </location>
</feature>
<evidence type="ECO:0000256" key="3">
    <source>
        <dbReference type="ARBA" id="ARBA00022617"/>
    </source>
</evidence>
<feature type="binding site" description="covalent" evidence="9">
    <location>
        <position position="53"/>
    </location>
    <ligand>
        <name>heme c</name>
        <dbReference type="ChEBI" id="CHEBI:61717"/>
        <label>1</label>
    </ligand>
</feature>